<accession>A0ABP8JB42</accession>
<gene>
    <name evidence="2" type="ORF">GCM10023147_12580</name>
</gene>
<organism evidence="2 3">
    <name type="scientific">Tsukamurella soli</name>
    <dbReference type="NCBI Taxonomy" id="644556"/>
    <lineage>
        <taxon>Bacteria</taxon>
        <taxon>Bacillati</taxon>
        <taxon>Actinomycetota</taxon>
        <taxon>Actinomycetes</taxon>
        <taxon>Mycobacteriales</taxon>
        <taxon>Tsukamurellaceae</taxon>
        <taxon>Tsukamurella</taxon>
    </lineage>
</organism>
<dbReference type="EMBL" id="BAABFR010000013">
    <property type="protein sequence ID" value="GAA4387746.1"/>
    <property type="molecule type" value="Genomic_DNA"/>
</dbReference>
<sequence>MLPPLGAVDRHARVADTPPQSAPSVGDGLGGLGHEQDEYPLSADPMFADVGSDVDRSVYALPQPVDVEFGADQGAATVLDSEDHGAASGSVGKAGHFVGELRRRVGILSGAGFDDLADASAGFLLEVDHLVLAGETERAVYLRREDLGDGLLQLAAMGDNADSAMWHNDLGIVRLRDG</sequence>
<protein>
    <submittedName>
        <fullName evidence="2">Uncharacterized protein</fullName>
    </submittedName>
</protein>
<evidence type="ECO:0000313" key="2">
    <source>
        <dbReference type="EMBL" id="GAA4387746.1"/>
    </source>
</evidence>
<dbReference type="Proteomes" id="UP001500635">
    <property type="component" value="Unassembled WGS sequence"/>
</dbReference>
<keyword evidence="3" id="KW-1185">Reference proteome</keyword>
<comment type="caution">
    <text evidence="2">The sequence shown here is derived from an EMBL/GenBank/DDBJ whole genome shotgun (WGS) entry which is preliminary data.</text>
</comment>
<proteinExistence type="predicted"/>
<feature type="region of interest" description="Disordered" evidence="1">
    <location>
        <begin position="1"/>
        <end position="35"/>
    </location>
</feature>
<name>A0ABP8JB42_9ACTN</name>
<evidence type="ECO:0000256" key="1">
    <source>
        <dbReference type="SAM" id="MobiDB-lite"/>
    </source>
</evidence>
<evidence type="ECO:0000313" key="3">
    <source>
        <dbReference type="Proteomes" id="UP001500635"/>
    </source>
</evidence>
<reference evidence="3" key="1">
    <citation type="journal article" date="2019" name="Int. J. Syst. Evol. Microbiol.">
        <title>The Global Catalogue of Microorganisms (GCM) 10K type strain sequencing project: providing services to taxonomists for standard genome sequencing and annotation.</title>
        <authorList>
            <consortium name="The Broad Institute Genomics Platform"/>
            <consortium name="The Broad Institute Genome Sequencing Center for Infectious Disease"/>
            <person name="Wu L."/>
            <person name="Ma J."/>
        </authorList>
    </citation>
    <scope>NUCLEOTIDE SEQUENCE [LARGE SCALE GENOMIC DNA]</scope>
    <source>
        <strain evidence="3">JCM 17688</strain>
    </source>
</reference>